<dbReference type="EMBL" id="FNKQ01000001">
    <property type="protein sequence ID" value="SDQ04569.1"/>
    <property type="molecule type" value="Genomic_DNA"/>
</dbReference>
<dbReference type="AlphaFoldDB" id="A0A1H0XP23"/>
<dbReference type="Proteomes" id="UP000199289">
    <property type="component" value="Unassembled WGS sequence"/>
</dbReference>
<evidence type="ECO:0000313" key="3">
    <source>
        <dbReference type="Proteomes" id="UP000199289"/>
    </source>
</evidence>
<keyword evidence="1" id="KW-0812">Transmembrane</keyword>
<feature type="transmembrane region" description="Helical" evidence="1">
    <location>
        <begin position="35"/>
        <end position="60"/>
    </location>
</feature>
<accession>A0A1H0XP23</accession>
<name>A0A1H0XP23_9EURY</name>
<proteinExistence type="predicted"/>
<keyword evidence="1" id="KW-0472">Membrane</keyword>
<gene>
    <name evidence="2" type="ORF">SAMN05216278_0046</name>
</gene>
<organism evidence="2 3">
    <name type="scientific">Halopelagius longus</name>
    <dbReference type="NCBI Taxonomy" id="1236180"/>
    <lineage>
        <taxon>Archaea</taxon>
        <taxon>Methanobacteriati</taxon>
        <taxon>Methanobacteriota</taxon>
        <taxon>Stenosarchaea group</taxon>
        <taxon>Halobacteria</taxon>
        <taxon>Halobacteriales</taxon>
        <taxon>Haloferacaceae</taxon>
    </lineage>
</organism>
<keyword evidence="1" id="KW-1133">Transmembrane helix</keyword>
<sequence>MAVSGEDIVELGIAGVVLILLGSALAPILPFNFAAIGWLMIALAVFLALAMVVVGAAQVLDAISG</sequence>
<evidence type="ECO:0000256" key="1">
    <source>
        <dbReference type="SAM" id="Phobius"/>
    </source>
</evidence>
<evidence type="ECO:0000313" key="2">
    <source>
        <dbReference type="EMBL" id="SDQ04569.1"/>
    </source>
</evidence>
<protein>
    <submittedName>
        <fullName evidence="2">Uncharacterized protein</fullName>
    </submittedName>
</protein>
<reference evidence="3" key="1">
    <citation type="submission" date="2016-10" db="EMBL/GenBank/DDBJ databases">
        <authorList>
            <person name="Varghese N."/>
            <person name="Submissions S."/>
        </authorList>
    </citation>
    <scope>NUCLEOTIDE SEQUENCE [LARGE SCALE GENOMIC DNA]</scope>
    <source>
        <strain evidence="3">CGMCC 1.12397</strain>
    </source>
</reference>
<feature type="transmembrane region" description="Helical" evidence="1">
    <location>
        <begin position="12"/>
        <end position="29"/>
    </location>
</feature>